<keyword evidence="1" id="KW-0812">Transmembrane</keyword>
<accession>A0A426TID9</accession>
<dbReference type="Proteomes" id="UP000274117">
    <property type="component" value="Unassembled WGS sequence"/>
</dbReference>
<evidence type="ECO:0000313" key="3">
    <source>
        <dbReference type="Proteomes" id="UP000274117"/>
    </source>
</evidence>
<organism evidence="2 3">
    <name type="scientific">Streptococcus suis</name>
    <dbReference type="NCBI Taxonomy" id="1307"/>
    <lineage>
        <taxon>Bacteria</taxon>
        <taxon>Bacillati</taxon>
        <taxon>Bacillota</taxon>
        <taxon>Bacilli</taxon>
        <taxon>Lactobacillales</taxon>
        <taxon>Streptococcaceae</taxon>
        <taxon>Streptococcus</taxon>
    </lineage>
</organism>
<comment type="caution">
    <text evidence="2">The sequence shown here is derived from an EMBL/GenBank/DDBJ whole genome shotgun (WGS) entry which is preliminary data.</text>
</comment>
<proteinExistence type="predicted"/>
<gene>
    <name evidence="2" type="ORF">EI998_01295</name>
</gene>
<keyword evidence="1" id="KW-1133">Transmembrane helix</keyword>
<name>A0A426TID9_STRSU</name>
<feature type="transmembrane region" description="Helical" evidence="1">
    <location>
        <begin position="6"/>
        <end position="24"/>
    </location>
</feature>
<dbReference type="RefSeq" id="WP_105111995.1">
    <property type="nucleotide sequence ID" value="NZ_CP102145.1"/>
</dbReference>
<reference evidence="2 3" key="2">
    <citation type="submission" date="2018-12" db="EMBL/GenBank/DDBJ databases">
        <title>Whole-genome sequences of fifteen clinical Streptococcus suis strains isolated from pigs between 2006 and 2018.</title>
        <authorList>
            <person name="Stevens M.J.A."/>
            <person name="Cernela N."/>
            <person name="Spoerry Serrano N."/>
            <person name="Schmitt S."/>
            <person name="Schrenzel J."/>
            <person name="Stephan R."/>
        </authorList>
    </citation>
    <scope>NUCLEOTIDE SEQUENCE [LARGE SCALE GENOMIC DNA]</scope>
    <source>
        <strain evidence="2 3">PP422</strain>
    </source>
</reference>
<reference evidence="2 3" key="1">
    <citation type="submission" date="2018-11" db="EMBL/GenBank/DDBJ databases">
        <authorList>
            <person name="Stevens M.J."/>
            <person name="Cernela N."/>
            <person name="Spoerry Serrano N."/>
            <person name="Schmitt S."/>
            <person name="Schrenzel J."/>
            <person name="Stephan R."/>
        </authorList>
    </citation>
    <scope>NUCLEOTIDE SEQUENCE [LARGE SCALE GENOMIC DNA]</scope>
    <source>
        <strain evidence="2 3">PP422</strain>
    </source>
</reference>
<feature type="transmembrane region" description="Helical" evidence="1">
    <location>
        <begin position="62"/>
        <end position="81"/>
    </location>
</feature>
<sequence length="111" mass="11285">MTVQQAIATLVGAFLFPFIIRMAWGQMVEKFGPIGGWIAAAMIVGTAWTINHGVGLITQSGSAWVDMGLAAGIGVFVASVARGGKAGKAKTNLLAALVGGILGGLILSFIL</sequence>
<dbReference type="EMBL" id="RSDO01000002">
    <property type="protein sequence ID" value="RRR55153.1"/>
    <property type="molecule type" value="Genomic_DNA"/>
</dbReference>
<evidence type="ECO:0000256" key="1">
    <source>
        <dbReference type="SAM" id="Phobius"/>
    </source>
</evidence>
<evidence type="ECO:0000313" key="2">
    <source>
        <dbReference type="EMBL" id="RRR55153.1"/>
    </source>
</evidence>
<dbReference type="InterPro" id="IPR054200">
    <property type="entry name" value="DUF6905"/>
</dbReference>
<feature type="transmembrane region" description="Helical" evidence="1">
    <location>
        <begin position="93"/>
        <end position="110"/>
    </location>
</feature>
<dbReference type="OrthoDB" id="1028168at2"/>
<dbReference type="AlphaFoldDB" id="A0A426TID9"/>
<protein>
    <submittedName>
        <fullName evidence="2">Uncharacterized protein</fullName>
    </submittedName>
</protein>
<dbReference type="Pfam" id="PF21846">
    <property type="entry name" value="DUF6905"/>
    <property type="match status" value="1"/>
</dbReference>
<keyword evidence="1" id="KW-0472">Membrane</keyword>
<feature type="transmembrane region" description="Helical" evidence="1">
    <location>
        <begin position="31"/>
        <end position="50"/>
    </location>
</feature>